<evidence type="ECO:0000313" key="10">
    <source>
        <dbReference type="EMBL" id="TGZ76719.1"/>
    </source>
</evidence>
<keyword evidence="11" id="KW-1185">Reference proteome</keyword>
<dbReference type="PANTHER" id="PTHR31806:SF8">
    <property type="entry name" value="TRANSPORTER, PUTATIVE (AFU_ORTHOLOGUE AFUA_2G03000)-RELATED"/>
    <property type="match status" value="1"/>
</dbReference>
<evidence type="ECO:0000256" key="1">
    <source>
        <dbReference type="ARBA" id="ARBA00004141"/>
    </source>
</evidence>
<feature type="transmembrane region" description="Helical" evidence="9">
    <location>
        <begin position="68"/>
        <end position="91"/>
    </location>
</feature>
<evidence type="ECO:0000256" key="2">
    <source>
        <dbReference type="ARBA" id="ARBA00008974"/>
    </source>
</evidence>
<dbReference type="GO" id="GO:0000329">
    <property type="term" value="C:fungal-type vacuole membrane"/>
    <property type="evidence" value="ECO:0007669"/>
    <property type="project" value="TreeGrafter"/>
</dbReference>
<comment type="similarity">
    <text evidence="2 7">Belongs to the purine-cytosine permease (2.A.39) family.</text>
</comment>
<accession>A0A4S2MND2</accession>
<dbReference type="GO" id="GO:0005886">
    <property type="term" value="C:plasma membrane"/>
    <property type="evidence" value="ECO:0007669"/>
    <property type="project" value="TreeGrafter"/>
</dbReference>
<dbReference type="Gene3D" id="1.10.4160.10">
    <property type="entry name" value="Hydantoin permease"/>
    <property type="match status" value="1"/>
</dbReference>
<sequence length="545" mass="58742">MSTPGDLESDLKTPPAKESPAASSSPRTRHRPQWLKTLTYWEDRLGIEGRGISRVPPSERHPLTLSSILQMFILWFSINLTANNLAIGFLGPVVFNLGFRDSVLCLLFGNLAGSFAPGYVASFGPISGSRTLVVGRYTMGYWATKLCAILQLCGTLGFGVIDVLVCGQILSAVSKDGSLSVIVGIVVASVVTAVVCMIGMRIFQKYERYAFIPQVIIFSIMAGVAAKHFDTTSESTGSPAQIRGGLISFFFLCFNVMVIWSICAGDYYPYYPENTPRLLTGAMTHLGICLGMTFVQILGVGLATGAAKHRTWGSAFEKGQGQLMVEAYAPLGGFGKFCGVVLAMGPIANNIPGIYSSALAWQTLSPPTSPIPRTLWTLLGLILTTLAGILGRNHLYTIFENILSLLGYWCAIFITIHILEEALFRRLGLGPKLTPELHARYVKANPGGGGNRNSSTPHPTVIGESVGKGYDWDAWDDRNRLPVGLAATTSFVVGWVGAVLCMSQVWWTGPVGRAVKGDIGVPVAAGVAGLVYPGLRWVELWWLGR</sequence>
<dbReference type="EMBL" id="ML220168">
    <property type="protein sequence ID" value="TGZ76719.1"/>
    <property type="molecule type" value="Genomic_DNA"/>
</dbReference>
<dbReference type="PANTHER" id="PTHR31806">
    <property type="entry name" value="PURINE-CYTOSINE PERMEASE FCY2-RELATED"/>
    <property type="match status" value="1"/>
</dbReference>
<feature type="transmembrane region" description="Helical" evidence="9">
    <location>
        <begin position="519"/>
        <end position="538"/>
    </location>
</feature>
<keyword evidence="6 7" id="KW-0472">Membrane</keyword>
<feature type="transmembrane region" description="Helical" evidence="9">
    <location>
        <begin position="282"/>
        <end position="307"/>
    </location>
</feature>
<name>A0A4S2MND2_9PEZI</name>
<feature type="compositionally biased region" description="Low complexity" evidence="8">
    <location>
        <begin position="14"/>
        <end position="26"/>
    </location>
</feature>
<feature type="transmembrane region" description="Helical" evidence="9">
    <location>
        <begin position="209"/>
        <end position="226"/>
    </location>
</feature>
<dbReference type="Proteomes" id="UP000298138">
    <property type="component" value="Unassembled WGS sequence"/>
</dbReference>
<dbReference type="AlphaFoldDB" id="A0A4S2MND2"/>
<feature type="transmembrane region" description="Helical" evidence="9">
    <location>
        <begin position="246"/>
        <end position="270"/>
    </location>
</feature>
<evidence type="ECO:0000313" key="11">
    <source>
        <dbReference type="Proteomes" id="UP000298138"/>
    </source>
</evidence>
<proteinExistence type="inferred from homology"/>
<feature type="transmembrane region" description="Helical" evidence="9">
    <location>
        <begin position="328"/>
        <end position="351"/>
    </location>
</feature>
<evidence type="ECO:0000256" key="4">
    <source>
        <dbReference type="ARBA" id="ARBA00022692"/>
    </source>
</evidence>
<evidence type="ECO:0000256" key="7">
    <source>
        <dbReference type="PIRNR" id="PIRNR002744"/>
    </source>
</evidence>
<evidence type="ECO:0000256" key="8">
    <source>
        <dbReference type="SAM" id="MobiDB-lite"/>
    </source>
</evidence>
<dbReference type="InterPro" id="IPR001248">
    <property type="entry name" value="Pur-cyt_permease"/>
</dbReference>
<feature type="region of interest" description="Disordered" evidence="8">
    <location>
        <begin position="1"/>
        <end position="30"/>
    </location>
</feature>
<keyword evidence="3 7" id="KW-0813">Transport</keyword>
<dbReference type="InParanoid" id="A0A4S2MND2"/>
<dbReference type="PIRSF" id="PIRSF002744">
    <property type="entry name" value="Pur-cyt_permease"/>
    <property type="match status" value="1"/>
</dbReference>
<reference evidence="10 11" key="1">
    <citation type="submission" date="2019-04" db="EMBL/GenBank/DDBJ databases">
        <title>Comparative genomics and transcriptomics to analyze fruiting body development in filamentous ascomycetes.</title>
        <authorList>
            <consortium name="DOE Joint Genome Institute"/>
            <person name="Lutkenhaus R."/>
            <person name="Traeger S."/>
            <person name="Breuer J."/>
            <person name="Kuo A."/>
            <person name="Lipzen A."/>
            <person name="Pangilinan J."/>
            <person name="Dilworth D."/>
            <person name="Sandor L."/>
            <person name="Poggeler S."/>
            <person name="Barry K."/>
            <person name="Grigoriev I.V."/>
            <person name="Nowrousian M."/>
        </authorList>
    </citation>
    <scope>NUCLEOTIDE SEQUENCE [LARGE SCALE GENOMIC DNA]</scope>
    <source>
        <strain evidence="10 11">CBS 389.68</strain>
    </source>
</reference>
<feature type="transmembrane region" description="Helical" evidence="9">
    <location>
        <begin position="371"/>
        <end position="390"/>
    </location>
</feature>
<feature type="transmembrane region" description="Helical" evidence="9">
    <location>
        <begin position="485"/>
        <end position="507"/>
    </location>
</feature>
<evidence type="ECO:0000256" key="5">
    <source>
        <dbReference type="ARBA" id="ARBA00022989"/>
    </source>
</evidence>
<feature type="transmembrane region" description="Helical" evidence="9">
    <location>
        <begin position="103"/>
        <end position="122"/>
    </location>
</feature>
<keyword evidence="5 9" id="KW-1133">Transmembrane helix</keyword>
<evidence type="ECO:0000256" key="6">
    <source>
        <dbReference type="ARBA" id="ARBA00023136"/>
    </source>
</evidence>
<organism evidence="10 11">
    <name type="scientific">Ascodesmis nigricans</name>
    <dbReference type="NCBI Taxonomy" id="341454"/>
    <lineage>
        <taxon>Eukaryota</taxon>
        <taxon>Fungi</taxon>
        <taxon>Dikarya</taxon>
        <taxon>Ascomycota</taxon>
        <taxon>Pezizomycotina</taxon>
        <taxon>Pezizomycetes</taxon>
        <taxon>Pezizales</taxon>
        <taxon>Ascodesmidaceae</taxon>
        <taxon>Ascodesmis</taxon>
    </lineage>
</organism>
<dbReference type="GO" id="GO:0022857">
    <property type="term" value="F:transmembrane transporter activity"/>
    <property type="evidence" value="ECO:0007669"/>
    <property type="project" value="InterPro"/>
</dbReference>
<feature type="transmembrane region" description="Helical" evidence="9">
    <location>
        <begin position="142"/>
        <end position="167"/>
    </location>
</feature>
<dbReference type="InterPro" id="IPR026030">
    <property type="entry name" value="Pur-cyt_permease_Fcy2/21/22"/>
</dbReference>
<comment type="subcellular location">
    <subcellularLocation>
        <location evidence="1">Membrane</location>
        <topology evidence="1">Multi-pass membrane protein</topology>
    </subcellularLocation>
</comment>
<keyword evidence="4 9" id="KW-0812">Transmembrane</keyword>
<protein>
    <recommendedName>
        <fullName evidence="12">Nucleoside transporter</fullName>
    </recommendedName>
</protein>
<dbReference type="Pfam" id="PF02133">
    <property type="entry name" value="Transp_cyt_pur"/>
    <property type="match status" value="1"/>
</dbReference>
<evidence type="ECO:0008006" key="12">
    <source>
        <dbReference type="Google" id="ProtNLM"/>
    </source>
</evidence>
<dbReference type="FunCoup" id="A0A4S2MND2">
    <property type="interactions" value="31"/>
</dbReference>
<feature type="transmembrane region" description="Helical" evidence="9">
    <location>
        <begin position="179"/>
        <end position="203"/>
    </location>
</feature>
<evidence type="ECO:0000256" key="3">
    <source>
        <dbReference type="ARBA" id="ARBA00022448"/>
    </source>
</evidence>
<gene>
    <name evidence="10" type="ORF">EX30DRAFT_367196</name>
</gene>
<dbReference type="STRING" id="341454.A0A4S2MND2"/>
<evidence type="ECO:0000256" key="9">
    <source>
        <dbReference type="SAM" id="Phobius"/>
    </source>
</evidence>
<dbReference type="OrthoDB" id="5428495at2759"/>
<feature type="transmembrane region" description="Helical" evidence="9">
    <location>
        <begin position="402"/>
        <end position="419"/>
    </location>
</feature>